<protein>
    <recommendedName>
        <fullName evidence="5">Pentatricopeptide repeat-containing protein</fullName>
    </recommendedName>
</protein>
<dbReference type="InterPro" id="IPR046960">
    <property type="entry name" value="PPR_At4g14850-like_plant"/>
</dbReference>
<name>A0A9D4UJ50_ADICA</name>
<accession>A0A9D4UJ50</accession>
<organism evidence="3 4">
    <name type="scientific">Adiantum capillus-veneris</name>
    <name type="common">Maidenhair fern</name>
    <dbReference type="NCBI Taxonomy" id="13818"/>
    <lineage>
        <taxon>Eukaryota</taxon>
        <taxon>Viridiplantae</taxon>
        <taxon>Streptophyta</taxon>
        <taxon>Embryophyta</taxon>
        <taxon>Tracheophyta</taxon>
        <taxon>Polypodiopsida</taxon>
        <taxon>Polypodiidae</taxon>
        <taxon>Polypodiales</taxon>
        <taxon>Pteridineae</taxon>
        <taxon>Pteridaceae</taxon>
        <taxon>Vittarioideae</taxon>
        <taxon>Adiantum</taxon>
    </lineage>
</organism>
<dbReference type="EMBL" id="JABFUD020000016">
    <property type="protein sequence ID" value="KAI5068805.1"/>
    <property type="molecule type" value="Genomic_DNA"/>
</dbReference>
<dbReference type="PANTHER" id="PTHR47926">
    <property type="entry name" value="PENTATRICOPEPTIDE REPEAT-CONTAINING PROTEIN"/>
    <property type="match status" value="1"/>
</dbReference>
<dbReference type="FunFam" id="1.25.40.10:FF:000285">
    <property type="entry name" value="Pentatricopeptide repeat-containing protein, chloroplastic"/>
    <property type="match status" value="1"/>
</dbReference>
<dbReference type="InterPro" id="IPR011990">
    <property type="entry name" value="TPR-like_helical_dom_sf"/>
</dbReference>
<dbReference type="Pfam" id="PF13812">
    <property type="entry name" value="PPR_3"/>
    <property type="match status" value="1"/>
</dbReference>
<gene>
    <name evidence="3" type="ORF">GOP47_0017150</name>
</gene>
<dbReference type="GO" id="GO:0003729">
    <property type="term" value="F:mRNA binding"/>
    <property type="evidence" value="ECO:0007669"/>
    <property type="project" value="UniProtKB-ARBA"/>
</dbReference>
<dbReference type="Gene3D" id="1.25.40.10">
    <property type="entry name" value="Tetratricopeptide repeat domain"/>
    <property type="match status" value="5"/>
</dbReference>
<keyword evidence="4" id="KW-1185">Reference proteome</keyword>
<evidence type="ECO:0000256" key="2">
    <source>
        <dbReference type="PROSITE-ProRule" id="PRU00708"/>
    </source>
</evidence>
<evidence type="ECO:0000313" key="3">
    <source>
        <dbReference type="EMBL" id="KAI5068805.1"/>
    </source>
</evidence>
<evidence type="ECO:0000313" key="4">
    <source>
        <dbReference type="Proteomes" id="UP000886520"/>
    </source>
</evidence>
<dbReference type="AlphaFoldDB" id="A0A9D4UJ50"/>
<dbReference type="GO" id="GO:0009451">
    <property type="term" value="P:RNA modification"/>
    <property type="evidence" value="ECO:0007669"/>
    <property type="project" value="InterPro"/>
</dbReference>
<dbReference type="InterPro" id="IPR002885">
    <property type="entry name" value="PPR_rpt"/>
</dbReference>
<dbReference type="FunFam" id="1.25.40.10:FF:000090">
    <property type="entry name" value="Pentatricopeptide repeat-containing protein, chloroplastic"/>
    <property type="match status" value="1"/>
</dbReference>
<evidence type="ECO:0008006" key="5">
    <source>
        <dbReference type="Google" id="ProtNLM"/>
    </source>
</evidence>
<dbReference type="OrthoDB" id="185373at2759"/>
<feature type="repeat" description="PPR" evidence="2">
    <location>
        <begin position="481"/>
        <end position="515"/>
    </location>
</feature>
<dbReference type="Pfam" id="PF01535">
    <property type="entry name" value="PPR"/>
    <property type="match status" value="8"/>
</dbReference>
<dbReference type="Proteomes" id="UP000886520">
    <property type="component" value="Chromosome 16"/>
</dbReference>
<sequence length="733" mass="81228">MKPSSACYHKPREPYLLNAIKDCTEKKNIAFGRHIYALIASSGLEYTCALGDHLIRFFSTCGTLLEAGLIFCNVKKPNVYVWHAIISAHCQYGHFERALSLCRQMYHEGVNPNRFIFPSILKACGSLGNLEQGKLNHAVVTQYAFESDVVVGSSLIDMYVKLAELEEAQRVFDHLRVHNAVSWSSIIDGHAEHGDGTFALNLYEKMCETLTKPDKVIFLCVLKACSKAGALWEGLLIHDQIIKSELDADVALGNTLVDMYAKCKQLRSARKLFERLANRTVVSWGALITGYAHDGQGDIVLELYEQMDKAFLMNEMILPSVLKACANFEKLVKGKEIHSKMVKCMVEYDVVVGSSLVDMYAKCGSLEEAREVFDMLSTRNSVSWGAMIGGYMQQGKGLAALEFFKDMQQEGIEPDNGIFVFVLKACGSINALKLGRSVHHFIAESVINVDEVIIGALVDMYAKCGSMEEAQDTMVKSFKKNIALWGAVIGGYAKHGDWRLAQQSVEDMQREGTKPNQTIITSVLSACSHAGEAEEGQQFLESMTTCGSVVPNVENFTCMIDLLGSTGQLEEAVHLLETMPAVANVTGLTSLLTACKTYGHINLGKNCFHEVSKVEPHGSGSSLMSSIYARAHMWEDFDQLRASQISGFSWKKPGVAWIEATHSIEEFMVGDTTHPESPRIYASLKRLSQVLKIEGYIPTPEDIPVSTCDQLEKVHKPSQVDKLDCEQFFRPIL</sequence>
<evidence type="ECO:0000256" key="1">
    <source>
        <dbReference type="ARBA" id="ARBA00022737"/>
    </source>
</evidence>
<comment type="caution">
    <text evidence="3">The sequence shown here is derived from an EMBL/GenBank/DDBJ whole genome shotgun (WGS) entry which is preliminary data.</text>
</comment>
<dbReference type="Pfam" id="PF13041">
    <property type="entry name" value="PPR_2"/>
    <property type="match status" value="1"/>
</dbReference>
<feature type="repeat" description="PPR" evidence="2">
    <location>
        <begin position="78"/>
        <end position="112"/>
    </location>
</feature>
<dbReference type="FunFam" id="1.25.40.10:FF:000031">
    <property type="entry name" value="Pentatricopeptide repeat-containing protein mitochondrial"/>
    <property type="match status" value="1"/>
</dbReference>
<dbReference type="PROSITE" id="PS51375">
    <property type="entry name" value="PPR"/>
    <property type="match status" value="4"/>
</dbReference>
<reference evidence="3" key="1">
    <citation type="submission" date="2021-01" db="EMBL/GenBank/DDBJ databases">
        <title>Adiantum capillus-veneris genome.</title>
        <authorList>
            <person name="Fang Y."/>
            <person name="Liao Q."/>
        </authorList>
    </citation>
    <scope>NUCLEOTIDE SEQUENCE</scope>
    <source>
        <strain evidence="3">H3</strain>
        <tissue evidence="3">Leaf</tissue>
    </source>
</reference>
<keyword evidence="1" id="KW-0677">Repeat</keyword>
<feature type="repeat" description="PPR" evidence="2">
    <location>
        <begin position="179"/>
        <end position="213"/>
    </location>
</feature>
<dbReference type="FunFam" id="1.25.40.10:FF:000073">
    <property type="entry name" value="Pentatricopeptide repeat-containing protein chloroplastic"/>
    <property type="match status" value="1"/>
</dbReference>
<proteinExistence type="predicted"/>
<dbReference type="NCBIfam" id="TIGR00756">
    <property type="entry name" value="PPR"/>
    <property type="match status" value="2"/>
</dbReference>
<dbReference type="PANTHER" id="PTHR47926:SF382">
    <property type="entry name" value="PENTACOTRIPEPTIDE-REPEAT REGION OF PRORP DOMAIN-CONTAINING PROTEIN"/>
    <property type="match status" value="1"/>
</dbReference>
<feature type="repeat" description="PPR" evidence="2">
    <location>
        <begin position="380"/>
        <end position="414"/>
    </location>
</feature>